<evidence type="ECO:0000313" key="4">
    <source>
        <dbReference type="EMBL" id="ALF00860.1"/>
    </source>
</evidence>
<dbReference type="SUPFAM" id="SSF51261">
    <property type="entry name" value="Duplicated hybrid motif"/>
    <property type="match status" value="1"/>
</dbReference>
<proteinExistence type="predicted"/>
<dbReference type="InterPro" id="IPR011055">
    <property type="entry name" value="Dup_hybrid_motif"/>
</dbReference>
<keyword evidence="2" id="KW-0081">Bacteriolytic enzyme</keyword>
<dbReference type="CDD" id="cd12797">
    <property type="entry name" value="M23_peptidase"/>
    <property type="match status" value="1"/>
</dbReference>
<reference evidence="4 5" key="1">
    <citation type="submission" date="2015-07" db="EMBL/GenBank/DDBJ databases">
        <authorList>
            <person name="Alley P.L."/>
            <person name="Beisser E.B."/>
            <person name="Bianco C.V."/>
            <person name="Blanchard E.R."/>
            <person name="Butler A.R."/>
            <person name="DeRuff K.C."/>
            <person name="Garanich M.E."/>
            <person name="Khin E.P."/>
            <person name="Kobokovich A.L."/>
            <person name="Korn J.N."/>
            <person name="Pizzorno M.C."/>
            <person name="Schwake C.J."/>
            <person name="Silvi M."/>
            <person name="Stowe E.L."/>
            <person name="Sonstrom R.E."/>
            <person name="Serrano M.G."/>
            <person name="Buck G."/>
            <person name="Lee V."/>
            <person name="Wang Y."/>
            <person name="Carvalho R."/>
            <person name="Voegtly L."/>
            <person name="Shi R."/>
            <person name="Duckworth R."/>
            <person name="Johnson A."/>
            <person name="Loviza R."/>
            <person name="Walstead R."/>
            <person name="Shah Z."/>
            <person name="Kiflezghi M."/>
            <person name="Wade K."/>
            <person name="Ball S.L."/>
            <person name="Bradley K.W."/>
            <person name="Asai D.J."/>
            <person name="Bowman C.A."/>
            <person name="Russell D.A."/>
            <person name="Pope W.H."/>
            <person name="Jacobs-Sera D."/>
            <person name="Hendrix R.W."/>
            <person name="Hatfull G.F."/>
        </authorList>
    </citation>
    <scope>NUCLEOTIDE SEQUENCE [LARGE SCALE GENOMIC DNA]</scope>
</reference>
<dbReference type="InterPro" id="IPR016047">
    <property type="entry name" value="M23ase_b-sheet_dom"/>
</dbReference>
<dbReference type="InterPro" id="IPR050570">
    <property type="entry name" value="Cell_wall_metabolism_enzyme"/>
</dbReference>
<dbReference type="GO" id="GO:0004222">
    <property type="term" value="F:metalloendopeptidase activity"/>
    <property type="evidence" value="ECO:0007669"/>
    <property type="project" value="TreeGrafter"/>
</dbReference>
<dbReference type="PANTHER" id="PTHR21666">
    <property type="entry name" value="PEPTIDASE-RELATED"/>
    <property type="match status" value="1"/>
</dbReference>
<protein>
    <submittedName>
        <fullName evidence="4">Endolysin, L-Ala-D-Glu peptidase domain</fullName>
    </submittedName>
</protein>
<keyword evidence="1" id="KW-0929">Antimicrobial</keyword>
<dbReference type="GO" id="GO:0042742">
    <property type="term" value="P:defense response to bacterium"/>
    <property type="evidence" value="ECO:0007669"/>
    <property type="project" value="UniProtKB-KW"/>
</dbReference>
<gene>
    <name evidence="4" type="ORF">SEA_SANDMAN_16</name>
</gene>
<dbReference type="Pfam" id="PF01551">
    <property type="entry name" value="Peptidase_M23"/>
    <property type="match status" value="1"/>
</dbReference>
<name>A0A0M4R0N4_9CAUD</name>
<accession>A0A0M4R0N4</accession>
<organism evidence="4 5">
    <name type="scientific">Arthrobacter phage Sandman</name>
    <dbReference type="NCBI Taxonomy" id="1698363"/>
    <lineage>
        <taxon>Viruses</taxon>
        <taxon>Duplodnaviria</taxon>
        <taxon>Heunggongvirae</taxon>
        <taxon>Uroviricota</taxon>
        <taxon>Caudoviricetes</taxon>
        <taxon>Decurrovirus</taxon>
        <taxon>Decurrovirus decurro</taxon>
    </lineage>
</organism>
<dbReference type="EMBL" id="KT355475">
    <property type="protein sequence ID" value="ALF00860.1"/>
    <property type="molecule type" value="Genomic_DNA"/>
</dbReference>
<evidence type="ECO:0000256" key="2">
    <source>
        <dbReference type="ARBA" id="ARBA00022638"/>
    </source>
</evidence>
<evidence type="ECO:0000259" key="3">
    <source>
        <dbReference type="Pfam" id="PF01551"/>
    </source>
</evidence>
<dbReference type="GO" id="GO:0031640">
    <property type="term" value="P:killing of cells of another organism"/>
    <property type="evidence" value="ECO:0007669"/>
    <property type="project" value="UniProtKB-KW"/>
</dbReference>
<sequence>MTMTLAYPLAEGETIQEFGARRSFYRKLGQLGHNGIDLGCPVGTPVYAMAAGTVLHAGWSHDHPWLTHHAGIAVLTHHGEHISGLAHLSKVVVSPGERVEVGQLIGYSGDTGTAGVPHVHCELLAAQPDWSNGYAGRIRFEFTKGELS</sequence>
<dbReference type="PANTHER" id="PTHR21666:SF270">
    <property type="entry name" value="MUREIN HYDROLASE ACTIVATOR ENVC"/>
    <property type="match status" value="1"/>
</dbReference>
<dbReference type="Gene3D" id="2.70.70.10">
    <property type="entry name" value="Glucose Permease (Domain IIA)"/>
    <property type="match status" value="1"/>
</dbReference>
<dbReference type="Proteomes" id="UP000224853">
    <property type="component" value="Segment"/>
</dbReference>
<feature type="domain" description="M23ase beta-sheet core" evidence="3">
    <location>
        <begin position="33"/>
        <end position="124"/>
    </location>
</feature>
<evidence type="ECO:0000313" key="5">
    <source>
        <dbReference type="Proteomes" id="UP000224853"/>
    </source>
</evidence>
<evidence type="ECO:0000256" key="1">
    <source>
        <dbReference type="ARBA" id="ARBA00022529"/>
    </source>
</evidence>